<evidence type="ECO:0000256" key="1">
    <source>
        <dbReference type="SAM" id="SignalP"/>
    </source>
</evidence>
<dbReference type="KEGG" id="masz:C9I28_26495"/>
<evidence type="ECO:0000313" key="3">
    <source>
        <dbReference type="EMBL" id="AVR98785.1"/>
    </source>
</evidence>
<reference evidence="3 4" key="1">
    <citation type="submission" date="2018-03" db="EMBL/GenBank/DDBJ databases">
        <title>Massilia armeniaca sp. nov., isolated from desert soil.</title>
        <authorList>
            <person name="Huang H."/>
            <person name="Ren M."/>
        </authorList>
    </citation>
    <scope>NUCLEOTIDE SEQUENCE [LARGE SCALE GENOMIC DNA]</scope>
    <source>
        <strain evidence="3 4">ZMN-3</strain>
    </source>
</reference>
<dbReference type="InterPro" id="IPR013424">
    <property type="entry name" value="Ice-binding_C"/>
</dbReference>
<dbReference type="EMBL" id="CP028324">
    <property type="protein sequence ID" value="AVR98785.1"/>
    <property type="molecule type" value="Genomic_DNA"/>
</dbReference>
<dbReference type="AlphaFoldDB" id="A0A2R4CGS1"/>
<proteinExistence type="predicted"/>
<dbReference type="NCBIfam" id="TIGR02595">
    <property type="entry name" value="PEP_CTERM"/>
    <property type="match status" value="1"/>
</dbReference>
<dbReference type="Pfam" id="PF07589">
    <property type="entry name" value="PEP-CTERM"/>
    <property type="match status" value="1"/>
</dbReference>
<dbReference type="Proteomes" id="UP000240505">
    <property type="component" value="Chromosome"/>
</dbReference>
<gene>
    <name evidence="3" type="ORF">C9I28_26495</name>
</gene>
<name>A0A2R4CGS1_9BURK</name>
<accession>A0A2R4CGS1</accession>
<dbReference type="NCBIfam" id="NF038126">
    <property type="entry name" value="PEP_CTERM_FxDxF"/>
    <property type="match status" value="1"/>
</dbReference>
<dbReference type="RefSeq" id="WP_107144110.1">
    <property type="nucleotide sequence ID" value="NZ_CP028324.1"/>
</dbReference>
<feature type="signal peptide" evidence="1">
    <location>
        <begin position="1"/>
        <end position="20"/>
    </location>
</feature>
<sequence>MKLSTIALAAALLVSSGAYADDVTTNVNLAGDSPPHLTGAFGITHYEGGEFEDTITFSPTSGEWFVDSSLITIGFNPATNINFTYAEINGHAMSLSPSGVYEYAYMVQEPIMGPLVLTVYGVVDTSDMAASASYAGTINISPVPEPATYGMLMGGLGLLAWLARRPRQE</sequence>
<dbReference type="OrthoDB" id="8708448at2"/>
<evidence type="ECO:0000313" key="4">
    <source>
        <dbReference type="Proteomes" id="UP000240505"/>
    </source>
</evidence>
<evidence type="ECO:0000259" key="2">
    <source>
        <dbReference type="Pfam" id="PF07589"/>
    </source>
</evidence>
<feature type="chain" id="PRO_5015318456" description="Ice-binding protein C-terminal domain-containing protein" evidence="1">
    <location>
        <begin position="21"/>
        <end position="169"/>
    </location>
</feature>
<keyword evidence="1" id="KW-0732">Signal</keyword>
<organism evidence="3 4">
    <name type="scientific">Pseudoduganella armeniaca</name>
    <dbReference type="NCBI Taxonomy" id="2072590"/>
    <lineage>
        <taxon>Bacteria</taxon>
        <taxon>Pseudomonadati</taxon>
        <taxon>Pseudomonadota</taxon>
        <taxon>Betaproteobacteria</taxon>
        <taxon>Burkholderiales</taxon>
        <taxon>Oxalobacteraceae</taxon>
        <taxon>Telluria group</taxon>
        <taxon>Pseudoduganella</taxon>
    </lineage>
</organism>
<protein>
    <recommendedName>
        <fullName evidence="2">Ice-binding protein C-terminal domain-containing protein</fullName>
    </recommendedName>
</protein>
<feature type="domain" description="Ice-binding protein C-terminal" evidence="2">
    <location>
        <begin position="142"/>
        <end position="167"/>
    </location>
</feature>
<keyword evidence="4" id="KW-1185">Reference proteome</keyword>